<dbReference type="FunFam" id="1.25.40.10:FF:000176">
    <property type="entry name" value="dynein assembly factor 4, axonemal isoform X1"/>
    <property type="match status" value="1"/>
</dbReference>
<accession>A0ABD3VZN6</accession>
<evidence type="ECO:0000256" key="4">
    <source>
        <dbReference type="ARBA" id="ARBA00022737"/>
    </source>
</evidence>
<evidence type="ECO:0000256" key="5">
    <source>
        <dbReference type="ARBA" id="ARBA00022803"/>
    </source>
</evidence>
<keyword evidence="8" id="KW-0966">Cell projection</keyword>
<dbReference type="PROSITE" id="PS50005">
    <property type="entry name" value="TPR"/>
    <property type="match status" value="2"/>
</dbReference>
<dbReference type="CDD" id="cd06469">
    <property type="entry name" value="p23_DYX1C1_like"/>
    <property type="match status" value="1"/>
</dbReference>
<dbReference type="InterPro" id="IPR052004">
    <property type="entry name" value="Dynein_assembly_factor_4"/>
</dbReference>
<dbReference type="InterPro" id="IPR011990">
    <property type="entry name" value="TPR-like_helical_dom_sf"/>
</dbReference>
<dbReference type="Pfam" id="PF04969">
    <property type="entry name" value="CS"/>
    <property type="match status" value="1"/>
</dbReference>
<dbReference type="SUPFAM" id="SSF48452">
    <property type="entry name" value="TPR-like"/>
    <property type="match status" value="1"/>
</dbReference>
<reference evidence="14 15" key="1">
    <citation type="submission" date="2024-11" db="EMBL/GenBank/DDBJ databases">
        <title>Chromosome-level genome assembly of the freshwater bivalve Anodonta woodiana.</title>
        <authorList>
            <person name="Chen X."/>
        </authorList>
    </citation>
    <scope>NUCLEOTIDE SEQUENCE [LARGE SCALE GENOMIC DNA]</scope>
    <source>
        <strain evidence="14">MN2024</strain>
        <tissue evidence="14">Gills</tissue>
    </source>
</reference>
<evidence type="ECO:0000259" key="13">
    <source>
        <dbReference type="PROSITE" id="PS51203"/>
    </source>
</evidence>
<feature type="region of interest" description="Disordered" evidence="12">
    <location>
        <begin position="94"/>
        <end position="130"/>
    </location>
</feature>
<feature type="domain" description="CS" evidence="13">
    <location>
        <begin position="3"/>
        <end position="87"/>
    </location>
</feature>
<keyword evidence="7" id="KW-0539">Nucleus</keyword>
<evidence type="ECO:0000256" key="11">
    <source>
        <dbReference type="PROSITE-ProRule" id="PRU00339"/>
    </source>
</evidence>
<name>A0ABD3VZN6_SINWO</name>
<keyword evidence="3" id="KW-0963">Cytoplasm</keyword>
<comment type="subcellular location">
    <subcellularLocation>
        <location evidence="2">Cell projection</location>
        <location evidence="2">Neuron projection</location>
    </subcellularLocation>
    <subcellularLocation>
        <location evidence="9">Dynein axonemal particle</location>
    </subcellularLocation>
    <subcellularLocation>
        <location evidence="1">Nucleus</location>
    </subcellularLocation>
</comment>
<dbReference type="GO" id="GO:0120293">
    <property type="term" value="C:dynein axonemal particle"/>
    <property type="evidence" value="ECO:0007669"/>
    <property type="project" value="UniProtKB-SubCell"/>
</dbReference>
<feature type="repeat" description="TPR" evidence="11">
    <location>
        <begin position="352"/>
        <end position="385"/>
    </location>
</feature>
<dbReference type="EMBL" id="JBJQND010000009">
    <property type="protein sequence ID" value="KAL3865810.1"/>
    <property type="molecule type" value="Genomic_DNA"/>
</dbReference>
<dbReference type="SUPFAM" id="SSF49764">
    <property type="entry name" value="HSP20-like chaperones"/>
    <property type="match status" value="1"/>
</dbReference>
<evidence type="ECO:0000256" key="1">
    <source>
        <dbReference type="ARBA" id="ARBA00004123"/>
    </source>
</evidence>
<dbReference type="Proteomes" id="UP001634394">
    <property type="component" value="Unassembled WGS sequence"/>
</dbReference>
<dbReference type="InterPro" id="IPR019734">
    <property type="entry name" value="TPR_rpt"/>
</dbReference>
<keyword evidence="6" id="KW-0524">Neurogenesis</keyword>
<evidence type="ECO:0000313" key="14">
    <source>
        <dbReference type="EMBL" id="KAL3865810.1"/>
    </source>
</evidence>
<dbReference type="InterPro" id="IPR037894">
    <property type="entry name" value="CS_DYX1C1"/>
</dbReference>
<evidence type="ECO:0000256" key="8">
    <source>
        <dbReference type="ARBA" id="ARBA00023273"/>
    </source>
</evidence>
<feature type="compositionally biased region" description="Basic and acidic residues" evidence="12">
    <location>
        <begin position="94"/>
        <end position="127"/>
    </location>
</feature>
<dbReference type="Gene3D" id="2.60.40.790">
    <property type="match status" value="1"/>
</dbReference>
<evidence type="ECO:0000256" key="10">
    <source>
        <dbReference type="ARBA" id="ARBA00024430"/>
    </source>
</evidence>
<keyword evidence="4" id="KW-0677">Repeat</keyword>
<evidence type="ECO:0000313" key="15">
    <source>
        <dbReference type="Proteomes" id="UP001634394"/>
    </source>
</evidence>
<dbReference type="PROSITE" id="PS51203">
    <property type="entry name" value="CS"/>
    <property type="match status" value="1"/>
</dbReference>
<dbReference type="SMART" id="SM00028">
    <property type="entry name" value="TPR"/>
    <property type="match status" value="3"/>
</dbReference>
<dbReference type="GO" id="GO:0043005">
    <property type="term" value="C:neuron projection"/>
    <property type="evidence" value="ECO:0007669"/>
    <property type="project" value="UniProtKB-SubCell"/>
</dbReference>
<proteinExistence type="predicted"/>
<evidence type="ECO:0000256" key="9">
    <source>
        <dbReference type="ARBA" id="ARBA00024190"/>
    </source>
</evidence>
<dbReference type="GO" id="GO:0005634">
    <property type="term" value="C:nucleus"/>
    <property type="evidence" value="ECO:0007669"/>
    <property type="project" value="UniProtKB-SubCell"/>
</dbReference>
<dbReference type="GO" id="GO:0007399">
    <property type="term" value="P:nervous system development"/>
    <property type="evidence" value="ECO:0007669"/>
    <property type="project" value="UniProtKB-KW"/>
</dbReference>
<evidence type="ECO:0000256" key="2">
    <source>
        <dbReference type="ARBA" id="ARBA00004487"/>
    </source>
</evidence>
<dbReference type="AlphaFoldDB" id="A0ABD3VZN6"/>
<dbReference type="Gene3D" id="1.25.40.10">
    <property type="entry name" value="Tetratricopeptide repeat domain"/>
    <property type="match status" value="1"/>
</dbReference>
<evidence type="ECO:0000256" key="3">
    <source>
        <dbReference type="ARBA" id="ARBA00022490"/>
    </source>
</evidence>
<keyword evidence="5 11" id="KW-0802">TPR repeat</keyword>
<dbReference type="InterPro" id="IPR007052">
    <property type="entry name" value="CS_dom"/>
</dbReference>
<evidence type="ECO:0000256" key="6">
    <source>
        <dbReference type="ARBA" id="ARBA00022902"/>
    </source>
</evidence>
<dbReference type="PANTHER" id="PTHR46492">
    <property type="entry name" value="DYNEIN ASSEMBLY FACTOR 4, AXONEMAL"/>
    <property type="match status" value="1"/>
</dbReference>
<dbReference type="InterPro" id="IPR008978">
    <property type="entry name" value="HSP20-like_chaperone"/>
</dbReference>
<sequence>MPLAVNDFTWEETEKEVFITVPLKGVKSNKVDILSTEEYLKVSYPPYLFECFLRAPVDDVAGTAQVGNGAVFFRLPKKEPGFWSKLHSDIHGDKEAMKQKREEAIKTSQEREQKKEQEKTEKKRADSKYALQETMKFEEAERKRIEDEKEFERKKATEELEKWKEEQRRLAEEEKKKLLEEKLAAEAAREQKRMEEMEQRKKTKKRGKKNDIFEEAAEGVPKREVGKIEIKFTPRVFPTPVRESQTPQEEEWLRKQVEARRVQDVDEELTEEERNPMFLRDKGNSFFQSGNYLAAVNAFSHAIRLAPKMHSLYSNRAACHLKLKNFIKCVEDCSRALALLDPPVPQNADSRCKAYVRRGTAYCELELYVEGLKDYEDALKIDPNNEALRADADRIRQVIQGSSES</sequence>
<dbReference type="PANTHER" id="PTHR46492:SF1">
    <property type="entry name" value="DYNEIN AXONEMAL ASSEMBLY FACTOR 4"/>
    <property type="match status" value="1"/>
</dbReference>
<comment type="caution">
    <text evidence="14">The sequence shown here is derived from an EMBL/GenBank/DDBJ whole genome shotgun (WGS) entry which is preliminary data.</text>
</comment>
<evidence type="ECO:0000256" key="7">
    <source>
        <dbReference type="ARBA" id="ARBA00023242"/>
    </source>
</evidence>
<gene>
    <name evidence="14" type="ORF">ACJMK2_043160</name>
</gene>
<organism evidence="14 15">
    <name type="scientific">Sinanodonta woodiana</name>
    <name type="common">Chinese pond mussel</name>
    <name type="synonym">Anodonta woodiana</name>
    <dbReference type="NCBI Taxonomy" id="1069815"/>
    <lineage>
        <taxon>Eukaryota</taxon>
        <taxon>Metazoa</taxon>
        <taxon>Spiralia</taxon>
        <taxon>Lophotrochozoa</taxon>
        <taxon>Mollusca</taxon>
        <taxon>Bivalvia</taxon>
        <taxon>Autobranchia</taxon>
        <taxon>Heteroconchia</taxon>
        <taxon>Palaeoheterodonta</taxon>
        <taxon>Unionida</taxon>
        <taxon>Unionoidea</taxon>
        <taxon>Unionidae</taxon>
        <taxon>Unioninae</taxon>
        <taxon>Sinanodonta</taxon>
    </lineage>
</organism>
<dbReference type="FunFam" id="2.60.40.790:FF:000015">
    <property type="entry name" value="dynein assembly factor 4, axonemal isoform X1"/>
    <property type="match status" value="1"/>
</dbReference>
<keyword evidence="15" id="KW-1185">Reference proteome</keyword>
<protein>
    <recommendedName>
        <fullName evidence="10">Dynein axonemal assembly factor 4</fullName>
    </recommendedName>
</protein>
<evidence type="ECO:0000256" key="12">
    <source>
        <dbReference type="SAM" id="MobiDB-lite"/>
    </source>
</evidence>
<feature type="repeat" description="TPR" evidence="11">
    <location>
        <begin position="276"/>
        <end position="309"/>
    </location>
</feature>